<dbReference type="EMBL" id="FOQO01000006">
    <property type="protein sequence ID" value="SFI91825.1"/>
    <property type="molecule type" value="Genomic_DNA"/>
</dbReference>
<evidence type="ECO:0000259" key="2">
    <source>
        <dbReference type="Pfam" id="PF04773"/>
    </source>
</evidence>
<feature type="domain" description="Protein FecR C-terminal" evidence="3">
    <location>
        <begin position="324"/>
        <end position="388"/>
    </location>
</feature>
<proteinExistence type="predicted"/>
<dbReference type="Gene3D" id="2.60.120.1440">
    <property type="match status" value="1"/>
</dbReference>
<keyword evidence="1" id="KW-0812">Transmembrane</keyword>
<dbReference type="InterPro" id="IPR006860">
    <property type="entry name" value="FecR"/>
</dbReference>
<gene>
    <name evidence="4" type="ORF">SAMN05444682_106242</name>
</gene>
<reference evidence="4 5" key="1">
    <citation type="submission" date="2016-10" db="EMBL/GenBank/DDBJ databases">
        <authorList>
            <person name="de Groot N.N."/>
        </authorList>
    </citation>
    <scope>NUCLEOTIDE SEQUENCE [LARGE SCALE GENOMIC DNA]</scope>
    <source>
        <strain evidence="4 5">RK1</strain>
    </source>
</reference>
<dbReference type="InterPro" id="IPR012373">
    <property type="entry name" value="Ferrdict_sens_TM"/>
</dbReference>
<evidence type="ECO:0000256" key="1">
    <source>
        <dbReference type="SAM" id="Phobius"/>
    </source>
</evidence>
<protein>
    <submittedName>
        <fullName evidence="4">FecR family protein</fullName>
    </submittedName>
</protein>
<dbReference type="Proteomes" id="UP000198670">
    <property type="component" value="Unassembled WGS sequence"/>
</dbReference>
<evidence type="ECO:0000313" key="4">
    <source>
        <dbReference type="EMBL" id="SFI91825.1"/>
    </source>
</evidence>
<dbReference type="GO" id="GO:0016989">
    <property type="term" value="F:sigma factor antagonist activity"/>
    <property type="evidence" value="ECO:0007669"/>
    <property type="project" value="TreeGrafter"/>
</dbReference>
<name>A0A1I3M509_9SPHI</name>
<keyword evidence="1" id="KW-0472">Membrane</keyword>
<evidence type="ECO:0000313" key="5">
    <source>
        <dbReference type="Proteomes" id="UP000198670"/>
    </source>
</evidence>
<feature type="transmembrane region" description="Helical" evidence="1">
    <location>
        <begin position="92"/>
        <end position="110"/>
    </location>
</feature>
<dbReference type="PANTHER" id="PTHR30273:SF2">
    <property type="entry name" value="PROTEIN FECR"/>
    <property type="match status" value="1"/>
</dbReference>
<keyword evidence="5" id="KW-1185">Reference proteome</keyword>
<feature type="domain" description="FecR protein" evidence="2">
    <location>
        <begin position="182"/>
        <end position="282"/>
    </location>
</feature>
<dbReference type="RefSeq" id="WP_090627734.1">
    <property type="nucleotide sequence ID" value="NZ_FOQO01000006.1"/>
</dbReference>
<dbReference type="InterPro" id="IPR032508">
    <property type="entry name" value="FecR_C"/>
</dbReference>
<dbReference type="Pfam" id="PF04773">
    <property type="entry name" value="FecR"/>
    <property type="match status" value="1"/>
</dbReference>
<dbReference type="Pfam" id="PF16344">
    <property type="entry name" value="FecR_C"/>
    <property type="match status" value="1"/>
</dbReference>
<dbReference type="STRING" id="1477437.SAMN05444682_106242"/>
<evidence type="ECO:0000259" key="3">
    <source>
        <dbReference type="Pfam" id="PF16344"/>
    </source>
</evidence>
<keyword evidence="1" id="KW-1133">Transmembrane helix</keyword>
<organism evidence="4 5">
    <name type="scientific">Parapedobacter indicus</name>
    <dbReference type="NCBI Taxonomy" id="1477437"/>
    <lineage>
        <taxon>Bacteria</taxon>
        <taxon>Pseudomonadati</taxon>
        <taxon>Bacteroidota</taxon>
        <taxon>Sphingobacteriia</taxon>
        <taxon>Sphingobacteriales</taxon>
        <taxon>Sphingobacteriaceae</taxon>
        <taxon>Parapedobacter</taxon>
    </lineage>
</organism>
<accession>A0A1I3M509</accession>
<dbReference type="Gene3D" id="3.55.50.30">
    <property type="match status" value="1"/>
</dbReference>
<dbReference type="AlphaFoldDB" id="A0A1I3M509"/>
<dbReference type="OrthoDB" id="1099963at2"/>
<sequence>MESTAYLRTLYPKLANGTLTEAELDWLLAYFDAGSPEALYALVRAELVLPDAPGKPSTVAEAEALRRVHDQIEQAIGSLPTPVHTGIWMRRLIPYAAAVILVAFTAIWFLRDNPVGIQQPVDANVQDIKPGGHRATLTLADGRVIDLSESQSGIVIADEITYLDGTSIADGRKQKMDTHQMVLSTPKGGTYQITLPDGSKVWLNAQSTLKYPSRFVGNERVVYLDGEGYFDVAERQDTYNKRIPFKVITDSQTIEVLGTEFNVSAFPDEQQTKTTLVKGSVRLSLVSHPKSIVLLPGQQSVLSGSTFDTRNVNTYQYTAWREGYFFFKRTPLEDVLRQVCRWYDVEVEYRNGIPNDIFGGQIKRDVTLLGLIEILQVSNIDITLEGRVLKVN</sequence>
<dbReference type="PANTHER" id="PTHR30273">
    <property type="entry name" value="PERIPLASMIC SIGNAL SENSOR AND SIGMA FACTOR ACTIVATOR FECR-RELATED"/>
    <property type="match status" value="1"/>
</dbReference>